<sequence length="262" mass="29600">MLHLDTATWLQPLRERGLIPGDCVAAFVVGSAARGWHNERSDFDVYMVSPDEWESTSCATIAMPLNPPRVRTETFYASDRRWEVTYWLKGQFEQMFAKVSWGEYDRGVLSARVLAPREELALSRLQNCLVLLGEEWIDASRQRLSESAFRSFVVTRSLGAADDCVEDALGQMDAGNLESATLSARAALGFAVDALLEGQGEYGSPLPKWRPNRFRAVSSEFLSFEDYWALETMRGYDPDDPRPWINDVLTICQQIAMRVDTV</sequence>
<dbReference type="InterPro" id="IPR043519">
    <property type="entry name" value="NT_sf"/>
</dbReference>
<organism evidence="1">
    <name type="scientific">Streptomyces sp. MMG1662</name>
    <dbReference type="NCBI Taxonomy" id="1415548"/>
    <lineage>
        <taxon>Bacteria</taxon>
        <taxon>Bacillati</taxon>
        <taxon>Actinomycetota</taxon>
        <taxon>Actinomycetes</taxon>
        <taxon>Kitasatosporales</taxon>
        <taxon>Streptomycetaceae</taxon>
        <taxon>Streptomyces</taxon>
    </lineage>
</organism>
<evidence type="ECO:0008006" key="2">
    <source>
        <dbReference type="Google" id="ProtNLM"/>
    </source>
</evidence>
<name>U5YMV7_9ACTN</name>
<evidence type="ECO:0000313" key="1">
    <source>
        <dbReference type="EMBL" id="AGZ94014.1"/>
    </source>
</evidence>
<dbReference type="EMBL" id="KF386868">
    <property type="protein sequence ID" value="AGZ94014.1"/>
    <property type="molecule type" value="Genomic_DNA"/>
</dbReference>
<dbReference type="SUPFAM" id="SSF81301">
    <property type="entry name" value="Nucleotidyltransferase"/>
    <property type="match status" value="1"/>
</dbReference>
<proteinExistence type="predicted"/>
<protein>
    <recommendedName>
        <fullName evidence="2">Polymerase nucleotidyl transferase domain-containing protein</fullName>
    </recommendedName>
</protein>
<reference evidence="1" key="1">
    <citation type="journal article" date="2013" name="Proc. Natl. Acad. Sci. U.S.A.">
        <title>Diversity and abundance of phosphonate biosynthetic genes in nature.</title>
        <authorList>
            <person name="Yu X."/>
            <person name="Doroghazi J.R."/>
            <person name="Janga S.C."/>
            <person name="Zhang J.K."/>
            <person name="Circello B."/>
            <person name="Griffin B.M."/>
            <person name="Labeda D.P."/>
            <person name="Metcalf W.W."/>
        </authorList>
    </citation>
    <scope>NUCLEOTIDE SEQUENCE</scope>
    <source>
        <strain evidence="1">MMG1662</strain>
    </source>
</reference>
<dbReference type="AlphaFoldDB" id="U5YMV7"/>
<accession>U5YMV7</accession>